<sequence length="417" mass="46404">MCGLELNTMKTLCWGNDTFKQAEPPDVNLTVITGGYWFSCGLREDNHEAVCWGDYASGRTYAPPGVKFSTISSGDWYTCGVREDQQNMVGDCWGAEGKFADLVPQTLNAGMGLCVKQCNEGQREVLDSELKLSLHQCPNNGDKVCVECMPGKCPASDLTLPPPSNISVVAIVVAVVTIVVALVLGLLAVVRRRQLHSMWMSFWRPIHAGAESAHTRPSKARASKVFSFTSEAIRVATKNYDTSMVIGKGGFGDVYKGILDDGRVVAIKKASTEERARAFDMELELLAQVNHKYLVNLVGYCEEDKCLVFEFMVNGSLQDCLFDKRSAHELFDWKGRMKVALQAARGIEYLHVYASPKIIHRDVKASNILLDEDWDAHISDFGLSLWSCWNPNSYQQFGTLWNARLPRSRILMCLLPV</sequence>
<evidence type="ECO:0000313" key="13">
    <source>
        <dbReference type="EMBL" id="KAI5063647.1"/>
    </source>
</evidence>
<keyword evidence="11" id="KW-0472">Membrane</keyword>
<evidence type="ECO:0000256" key="6">
    <source>
        <dbReference type="ARBA" id="ARBA00022840"/>
    </source>
</evidence>
<feature type="transmembrane region" description="Helical" evidence="11">
    <location>
        <begin position="166"/>
        <end position="190"/>
    </location>
</feature>
<dbReference type="PANTHER" id="PTHR46146">
    <property type="entry name" value="SERINE/THREONINE-PROTEIN KINASE-LIKE PROTEIN CCR4"/>
    <property type="match status" value="1"/>
</dbReference>
<organism evidence="13 14">
    <name type="scientific">Adiantum capillus-veneris</name>
    <name type="common">Maidenhair fern</name>
    <dbReference type="NCBI Taxonomy" id="13818"/>
    <lineage>
        <taxon>Eukaryota</taxon>
        <taxon>Viridiplantae</taxon>
        <taxon>Streptophyta</taxon>
        <taxon>Embryophyta</taxon>
        <taxon>Tracheophyta</taxon>
        <taxon>Polypodiopsida</taxon>
        <taxon>Polypodiidae</taxon>
        <taxon>Polypodiales</taxon>
        <taxon>Pteridineae</taxon>
        <taxon>Pteridaceae</taxon>
        <taxon>Vittarioideae</taxon>
        <taxon>Adiantum</taxon>
    </lineage>
</organism>
<gene>
    <name evidence="13" type="ORF">GOP47_0022194</name>
</gene>
<dbReference type="Pfam" id="PF00069">
    <property type="entry name" value="Pkinase"/>
    <property type="match status" value="1"/>
</dbReference>
<dbReference type="PROSITE" id="PS50011">
    <property type="entry name" value="PROTEIN_KINASE_DOM"/>
    <property type="match status" value="1"/>
</dbReference>
<keyword evidence="11" id="KW-1133">Transmembrane helix</keyword>
<accession>A0A9D4U9A3</accession>
<keyword evidence="2 10" id="KW-0723">Serine/threonine-protein kinase</keyword>
<comment type="catalytic activity">
    <reaction evidence="7">
        <text>L-threonyl-[protein] + ATP = O-phospho-L-threonyl-[protein] + ADP + H(+)</text>
        <dbReference type="Rhea" id="RHEA:46608"/>
        <dbReference type="Rhea" id="RHEA-COMP:11060"/>
        <dbReference type="Rhea" id="RHEA-COMP:11605"/>
        <dbReference type="ChEBI" id="CHEBI:15378"/>
        <dbReference type="ChEBI" id="CHEBI:30013"/>
        <dbReference type="ChEBI" id="CHEBI:30616"/>
        <dbReference type="ChEBI" id="CHEBI:61977"/>
        <dbReference type="ChEBI" id="CHEBI:456216"/>
        <dbReference type="EC" id="2.7.11.1"/>
    </reaction>
</comment>
<dbReference type="PROSITE" id="PS00107">
    <property type="entry name" value="PROTEIN_KINASE_ATP"/>
    <property type="match status" value="1"/>
</dbReference>
<comment type="similarity">
    <text evidence="10">Belongs to the protein kinase superfamily.</text>
</comment>
<dbReference type="InterPro" id="IPR000719">
    <property type="entry name" value="Prot_kinase_dom"/>
</dbReference>
<keyword evidence="5" id="KW-0418">Kinase</keyword>
<dbReference type="Proteomes" id="UP000886520">
    <property type="component" value="Chromosome 21"/>
</dbReference>
<dbReference type="InterPro" id="IPR011009">
    <property type="entry name" value="Kinase-like_dom_sf"/>
</dbReference>
<evidence type="ECO:0000256" key="5">
    <source>
        <dbReference type="ARBA" id="ARBA00022777"/>
    </source>
</evidence>
<reference evidence="13" key="1">
    <citation type="submission" date="2021-01" db="EMBL/GenBank/DDBJ databases">
        <title>Adiantum capillus-veneris genome.</title>
        <authorList>
            <person name="Fang Y."/>
            <person name="Liao Q."/>
        </authorList>
    </citation>
    <scope>NUCLEOTIDE SEQUENCE</scope>
    <source>
        <strain evidence="13">H3</strain>
        <tissue evidence="13">Leaf</tissue>
    </source>
</reference>
<keyword evidence="14" id="KW-1185">Reference proteome</keyword>
<comment type="catalytic activity">
    <reaction evidence="8">
        <text>L-seryl-[protein] + ATP = O-phospho-L-seryl-[protein] + ADP + H(+)</text>
        <dbReference type="Rhea" id="RHEA:17989"/>
        <dbReference type="Rhea" id="RHEA-COMP:9863"/>
        <dbReference type="Rhea" id="RHEA-COMP:11604"/>
        <dbReference type="ChEBI" id="CHEBI:15378"/>
        <dbReference type="ChEBI" id="CHEBI:29999"/>
        <dbReference type="ChEBI" id="CHEBI:30616"/>
        <dbReference type="ChEBI" id="CHEBI:83421"/>
        <dbReference type="ChEBI" id="CHEBI:456216"/>
        <dbReference type="EC" id="2.7.11.1"/>
    </reaction>
</comment>
<keyword evidence="11" id="KW-0812">Transmembrane</keyword>
<evidence type="ECO:0000256" key="7">
    <source>
        <dbReference type="ARBA" id="ARBA00047899"/>
    </source>
</evidence>
<dbReference type="PANTHER" id="PTHR46146:SF3">
    <property type="entry name" value="SERINE_THREONINE-PROTEIN KINASE-LIKE PROTEIN CCR3-RELATED"/>
    <property type="match status" value="1"/>
</dbReference>
<dbReference type="GO" id="GO:0005524">
    <property type="term" value="F:ATP binding"/>
    <property type="evidence" value="ECO:0007669"/>
    <property type="project" value="UniProtKB-UniRule"/>
</dbReference>
<dbReference type="Gene3D" id="1.10.510.10">
    <property type="entry name" value="Transferase(Phosphotransferase) domain 1"/>
    <property type="match status" value="1"/>
</dbReference>
<dbReference type="OrthoDB" id="61110at2759"/>
<dbReference type="Gene3D" id="3.30.200.20">
    <property type="entry name" value="Phosphorylase Kinase, domain 1"/>
    <property type="match status" value="1"/>
</dbReference>
<name>A0A9D4U9A3_ADICA</name>
<evidence type="ECO:0000256" key="8">
    <source>
        <dbReference type="ARBA" id="ARBA00048679"/>
    </source>
</evidence>
<dbReference type="SUPFAM" id="SSF50985">
    <property type="entry name" value="RCC1/BLIP-II"/>
    <property type="match status" value="1"/>
</dbReference>
<dbReference type="InterPro" id="IPR017441">
    <property type="entry name" value="Protein_kinase_ATP_BS"/>
</dbReference>
<evidence type="ECO:0000256" key="1">
    <source>
        <dbReference type="ARBA" id="ARBA00012513"/>
    </source>
</evidence>
<proteinExistence type="inferred from homology"/>
<dbReference type="Gene3D" id="2.130.10.30">
    <property type="entry name" value="Regulator of chromosome condensation 1/beta-lactamase-inhibitor protein II"/>
    <property type="match status" value="1"/>
</dbReference>
<evidence type="ECO:0000313" key="14">
    <source>
        <dbReference type="Proteomes" id="UP000886520"/>
    </source>
</evidence>
<dbReference type="FunFam" id="1.10.510.10:FF:001023">
    <property type="entry name" value="Os07g0541700 protein"/>
    <property type="match status" value="1"/>
</dbReference>
<keyword evidence="6 9" id="KW-0067">ATP-binding</keyword>
<evidence type="ECO:0000256" key="4">
    <source>
        <dbReference type="ARBA" id="ARBA00022741"/>
    </source>
</evidence>
<feature type="domain" description="Protein kinase" evidence="12">
    <location>
        <begin position="240"/>
        <end position="417"/>
    </location>
</feature>
<dbReference type="GO" id="GO:0004674">
    <property type="term" value="F:protein serine/threonine kinase activity"/>
    <property type="evidence" value="ECO:0007669"/>
    <property type="project" value="UniProtKB-KW"/>
</dbReference>
<evidence type="ECO:0000256" key="9">
    <source>
        <dbReference type="PROSITE-ProRule" id="PRU10141"/>
    </source>
</evidence>
<keyword evidence="3" id="KW-0808">Transferase</keyword>
<evidence type="ECO:0000256" key="10">
    <source>
        <dbReference type="RuleBase" id="RU000304"/>
    </source>
</evidence>
<dbReference type="PROSITE" id="PS00108">
    <property type="entry name" value="PROTEIN_KINASE_ST"/>
    <property type="match status" value="1"/>
</dbReference>
<keyword evidence="4 9" id="KW-0547">Nucleotide-binding</keyword>
<dbReference type="AlphaFoldDB" id="A0A9D4U9A3"/>
<dbReference type="SMART" id="SM00220">
    <property type="entry name" value="S_TKc"/>
    <property type="match status" value="1"/>
</dbReference>
<evidence type="ECO:0000256" key="2">
    <source>
        <dbReference type="ARBA" id="ARBA00022527"/>
    </source>
</evidence>
<dbReference type="EMBL" id="JABFUD020000021">
    <property type="protein sequence ID" value="KAI5063647.1"/>
    <property type="molecule type" value="Genomic_DNA"/>
</dbReference>
<evidence type="ECO:0000259" key="12">
    <source>
        <dbReference type="PROSITE" id="PS50011"/>
    </source>
</evidence>
<protein>
    <recommendedName>
        <fullName evidence="1">non-specific serine/threonine protein kinase</fullName>
        <ecNumber evidence="1">2.7.11.1</ecNumber>
    </recommendedName>
</protein>
<evidence type="ECO:0000256" key="3">
    <source>
        <dbReference type="ARBA" id="ARBA00022679"/>
    </source>
</evidence>
<dbReference type="InterPro" id="IPR009091">
    <property type="entry name" value="RCC1/BLIP-II"/>
</dbReference>
<dbReference type="EC" id="2.7.11.1" evidence="1"/>
<comment type="caution">
    <text evidence="13">The sequence shown here is derived from an EMBL/GenBank/DDBJ whole genome shotgun (WGS) entry which is preliminary data.</text>
</comment>
<feature type="binding site" evidence="9">
    <location>
        <position position="269"/>
    </location>
    <ligand>
        <name>ATP</name>
        <dbReference type="ChEBI" id="CHEBI:30616"/>
    </ligand>
</feature>
<dbReference type="FunFam" id="3.30.200.20:FF:000039">
    <property type="entry name" value="receptor-like protein kinase FERONIA"/>
    <property type="match status" value="1"/>
</dbReference>
<dbReference type="SUPFAM" id="SSF56112">
    <property type="entry name" value="Protein kinase-like (PK-like)"/>
    <property type="match status" value="1"/>
</dbReference>
<evidence type="ECO:0000256" key="11">
    <source>
        <dbReference type="SAM" id="Phobius"/>
    </source>
</evidence>
<dbReference type="InterPro" id="IPR008271">
    <property type="entry name" value="Ser/Thr_kinase_AS"/>
</dbReference>